<feature type="binding site" evidence="8">
    <location>
        <begin position="189"/>
        <end position="192"/>
    </location>
    <ligand>
        <name>ATP</name>
        <dbReference type="ChEBI" id="CHEBI:30616"/>
    </ligand>
</feature>
<evidence type="ECO:0000256" key="2">
    <source>
        <dbReference type="ARBA" id="ARBA00009256"/>
    </source>
</evidence>
<reference evidence="10" key="1">
    <citation type="journal article" date="2019" name="Int. J. Syst. Evol. Microbiol.">
        <title>The Global Catalogue of Microorganisms (GCM) 10K type strain sequencing project: providing services to taxonomists for standard genome sequencing and annotation.</title>
        <authorList>
            <consortium name="The Broad Institute Genomics Platform"/>
            <consortium name="The Broad Institute Genome Sequencing Center for Infectious Disease"/>
            <person name="Wu L."/>
            <person name="Ma J."/>
        </authorList>
    </citation>
    <scope>NUCLEOTIDE SEQUENCE [LARGE SCALE GENOMIC DNA]</scope>
    <source>
        <strain evidence="10">KCTC 23299</strain>
    </source>
</reference>
<evidence type="ECO:0000256" key="3">
    <source>
        <dbReference type="ARBA" id="ARBA00022598"/>
    </source>
</evidence>
<dbReference type="InterPro" id="IPR003721">
    <property type="entry name" value="Pantoate_ligase"/>
</dbReference>
<keyword evidence="6 8" id="KW-0067">ATP-binding</keyword>
<accession>A0ABW6A7R0</accession>
<dbReference type="PANTHER" id="PTHR21299">
    <property type="entry name" value="CYTIDYLATE KINASE/PANTOATE-BETA-ALANINE LIGASE"/>
    <property type="match status" value="1"/>
</dbReference>
<comment type="subcellular location">
    <subcellularLocation>
        <location evidence="8">Cytoplasm</location>
    </subcellularLocation>
</comment>
<dbReference type="HAMAP" id="MF_00158">
    <property type="entry name" value="PanC"/>
    <property type="match status" value="1"/>
</dbReference>
<sequence>MIVFKKIASLQQHLQRIQQNGGSVGFVPTMGALHQGHIQLTERSIAEGQFTVCSIFVNPTQFNDKDDFAKYPITVENDIVQLEAAGVQALFLPSVEEIYPNGTALPENAYPLGFLDQVFEAAHRPGHFQGVCQVVHRLLDIVQPDKLYMGQKDYQQCMVIRKLLDLTGLDTRTELIICPTMRETDGLAMSSRNRRLPETDRQVAPTIYELLQYAREKAGELPLPEIEEYALAQLTAAGFKPDYFAFARASDLQPVGRYENDTKLIVVVAAFLGQVRLIDNILL</sequence>
<dbReference type="InterPro" id="IPR042176">
    <property type="entry name" value="Pantoate_ligase_C"/>
</dbReference>
<evidence type="ECO:0000313" key="10">
    <source>
        <dbReference type="Proteomes" id="UP001597511"/>
    </source>
</evidence>
<protein>
    <recommendedName>
        <fullName evidence="8">Pantothenate synthetase</fullName>
        <shortName evidence="8">PS</shortName>
        <ecNumber evidence="8">6.3.2.1</ecNumber>
    </recommendedName>
    <alternativeName>
        <fullName evidence="8">Pantoate--beta-alanine ligase</fullName>
    </alternativeName>
    <alternativeName>
        <fullName evidence="8">Pantoate-activating enzyme</fullName>
    </alternativeName>
</protein>
<comment type="catalytic activity">
    <reaction evidence="7 8">
        <text>(R)-pantoate + beta-alanine + ATP = (R)-pantothenate + AMP + diphosphate + H(+)</text>
        <dbReference type="Rhea" id="RHEA:10912"/>
        <dbReference type="ChEBI" id="CHEBI:15378"/>
        <dbReference type="ChEBI" id="CHEBI:15980"/>
        <dbReference type="ChEBI" id="CHEBI:29032"/>
        <dbReference type="ChEBI" id="CHEBI:30616"/>
        <dbReference type="ChEBI" id="CHEBI:33019"/>
        <dbReference type="ChEBI" id="CHEBI:57966"/>
        <dbReference type="ChEBI" id="CHEBI:456215"/>
        <dbReference type="EC" id="6.3.2.1"/>
    </reaction>
</comment>
<feature type="binding site" evidence="8">
    <location>
        <begin position="30"/>
        <end position="37"/>
    </location>
    <ligand>
        <name>ATP</name>
        <dbReference type="ChEBI" id="CHEBI:30616"/>
    </ligand>
</feature>
<evidence type="ECO:0000256" key="7">
    <source>
        <dbReference type="ARBA" id="ARBA00048258"/>
    </source>
</evidence>
<keyword evidence="10" id="KW-1185">Reference proteome</keyword>
<dbReference type="Gene3D" id="3.40.50.620">
    <property type="entry name" value="HUPs"/>
    <property type="match status" value="1"/>
</dbReference>
<keyword evidence="4 8" id="KW-0566">Pantothenate biosynthesis</keyword>
<dbReference type="PANTHER" id="PTHR21299:SF1">
    <property type="entry name" value="PANTOATE--BETA-ALANINE LIGASE"/>
    <property type="match status" value="1"/>
</dbReference>
<dbReference type="EC" id="6.3.2.1" evidence="8"/>
<keyword evidence="3 8" id="KW-0436">Ligase</keyword>
<comment type="miscellaneous">
    <text evidence="8">The reaction proceeds by a bi uni uni bi ping pong mechanism.</text>
</comment>
<dbReference type="GO" id="GO:0004592">
    <property type="term" value="F:pantoate-beta-alanine ligase activity"/>
    <property type="evidence" value="ECO:0007669"/>
    <property type="project" value="UniProtKB-EC"/>
</dbReference>
<dbReference type="RefSeq" id="WP_386101457.1">
    <property type="nucleotide sequence ID" value="NZ_JBHUOZ010000003.1"/>
</dbReference>
<comment type="subunit">
    <text evidence="8">Homodimer.</text>
</comment>
<proteinExistence type="inferred from homology"/>
<evidence type="ECO:0000313" key="9">
    <source>
        <dbReference type="EMBL" id="MFD2921343.1"/>
    </source>
</evidence>
<comment type="caution">
    <text evidence="8">Lacks conserved residue(s) required for the propagation of feature annotation.</text>
</comment>
<evidence type="ECO:0000256" key="5">
    <source>
        <dbReference type="ARBA" id="ARBA00022741"/>
    </source>
</evidence>
<comment type="function">
    <text evidence="8">Catalyzes the condensation of pantoate with beta-alanine in an ATP-dependent reaction via a pantoyl-adenylate intermediate.</text>
</comment>
<comment type="caution">
    <text evidence="9">The sequence shown here is derived from an EMBL/GenBank/DDBJ whole genome shotgun (WGS) entry which is preliminary data.</text>
</comment>
<evidence type="ECO:0000256" key="1">
    <source>
        <dbReference type="ARBA" id="ARBA00004990"/>
    </source>
</evidence>
<evidence type="ECO:0000256" key="6">
    <source>
        <dbReference type="ARBA" id="ARBA00022840"/>
    </source>
</evidence>
<keyword evidence="8" id="KW-0963">Cytoplasm</keyword>
<dbReference type="EMBL" id="JBHUOZ010000003">
    <property type="protein sequence ID" value="MFD2921343.1"/>
    <property type="molecule type" value="Genomic_DNA"/>
</dbReference>
<dbReference type="InterPro" id="IPR014729">
    <property type="entry name" value="Rossmann-like_a/b/a_fold"/>
</dbReference>
<gene>
    <name evidence="8 9" type="primary">panC</name>
    <name evidence="9" type="ORF">ACFS6H_16570</name>
</gene>
<organism evidence="9 10">
    <name type="scientific">Terrimonas rubra</name>
    <dbReference type="NCBI Taxonomy" id="1035890"/>
    <lineage>
        <taxon>Bacteria</taxon>
        <taxon>Pseudomonadati</taxon>
        <taxon>Bacteroidota</taxon>
        <taxon>Chitinophagia</taxon>
        <taxon>Chitinophagales</taxon>
        <taxon>Chitinophagaceae</taxon>
        <taxon>Terrimonas</taxon>
    </lineage>
</organism>
<dbReference type="Gene3D" id="3.30.1300.10">
    <property type="entry name" value="Pantoate-beta-alanine ligase, C-terminal domain"/>
    <property type="match status" value="1"/>
</dbReference>
<dbReference type="NCBIfam" id="TIGR00018">
    <property type="entry name" value="panC"/>
    <property type="match status" value="1"/>
</dbReference>
<feature type="binding site" evidence="8">
    <location>
        <begin position="150"/>
        <end position="153"/>
    </location>
    <ligand>
        <name>ATP</name>
        <dbReference type="ChEBI" id="CHEBI:30616"/>
    </ligand>
</feature>
<feature type="active site" description="Proton donor" evidence="8">
    <location>
        <position position="37"/>
    </location>
</feature>
<name>A0ABW6A7R0_9BACT</name>
<comment type="similarity">
    <text evidence="2 8">Belongs to the pantothenate synthetase family.</text>
</comment>
<evidence type="ECO:0000256" key="8">
    <source>
        <dbReference type="HAMAP-Rule" id="MF_00158"/>
    </source>
</evidence>
<dbReference type="SUPFAM" id="SSF52374">
    <property type="entry name" value="Nucleotidylyl transferase"/>
    <property type="match status" value="1"/>
</dbReference>
<dbReference type="CDD" id="cd00560">
    <property type="entry name" value="PanC"/>
    <property type="match status" value="1"/>
</dbReference>
<dbReference type="Pfam" id="PF02569">
    <property type="entry name" value="Pantoate_ligase"/>
    <property type="match status" value="1"/>
</dbReference>
<dbReference type="Proteomes" id="UP001597511">
    <property type="component" value="Unassembled WGS sequence"/>
</dbReference>
<feature type="binding site" evidence="8">
    <location>
        <position position="61"/>
    </location>
    <ligand>
        <name>(R)-pantoate</name>
        <dbReference type="ChEBI" id="CHEBI:15980"/>
    </ligand>
</feature>
<feature type="binding site" evidence="8">
    <location>
        <position position="156"/>
    </location>
    <ligand>
        <name>(R)-pantoate</name>
        <dbReference type="ChEBI" id="CHEBI:15980"/>
    </ligand>
</feature>
<evidence type="ECO:0000256" key="4">
    <source>
        <dbReference type="ARBA" id="ARBA00022655"/>
    </source>
</evidence>
<feature type="binding site" evidence="8">
    <location>
        <position position="61"/>
    </location>
    <ligand>
        <name>beta-alanine</name>
        <dbReference type="ChEBI" id="CHEBI:57966"/>
    </ligand>
</feature>
<comment type="pathway">
    <text evidence="1 8">Cofactor biosynthesis; (R)-pantothenate biosynthesis; (R)-pantothenate from (R)-pantoate and beta-alanine: step 1/1.</text>
</comment>
<keyword evidence="5 8" id="KW-0547">Nucleotide-binding</keyword>